<accession>A0A921UKD3</accession>
<dbReference type="Gramene" id="EES06795">
    <property type="protein sequence ID" value="EES06795"/>
    <property type="gene ID" value="SORBI_3004G144700"/>
</dbReference>
<dbReference type="InterPro" id="IPR050173">
    <property type="entry name" value="ABC_transporter_C-like"/>
</dbReference>
<evidence type="ECO:0000313" key="5">
    <source>
        <dbReference type="Proteomes" id="UP000807115"/>
    </source>
</evidence>
<feature type="region of interest" description="Disordered" evidence="3">
    <location>
        <begin position="1"/>
        <end position="42"/>
    </location>
</feature>
<dbReference type="GO" id="GO:0005524">
    <property type="term" value="F:ATP binding"/>
    <property type="evidence" value="ECO:0007669"/>
    <property type="project" value="UniProtKB-KW"/>
</dbReference>
<evidence type="ECO:0000256" key="2">
    <source>
        <dbReference type="ARBA" id="ARBA00022840"/>
    </source>
</evidence>
<evidence type="ECO:0000256" key="3">
    <source>
        <dbReference type="SAM" id="MobiDB-lite"/>
    </source>
</evidence>
<sequence>MQQRRVQSWWPHGQAPSARRQPCLSARRQPCAATHHQHGGVGPFPSSGQRQLLCLGRVILKQTQILFMDQATASVDSQTDATIQKITRQEFSSCTIISIAHRIPTVMVWDRVLVLDAGLVKEFDSPSRLIEQPSLFSAMIQEYANRSSSL</sequence>
<dbReference type="PANTHER" id="PTHR24223:SF215">
    <property type="entry name" value="OS04G0209200 PROTEIN"/>
    <property type="match status" value="1"/>
</dbReference>
<dbReference type="EMBL" id="CM027683">
    <property type="protein sequence ID" value="KAG0533006.1"/>
    <property type="molecule type" value="Genomic_DNA"/>
</dbReference>
<dbReference type="Proteomes" id="UP000807115">
    <property type="component" value="Chromosome 4"/>
</dbReference>
<reference evidence="4" key="1">
    <citation type="journal article" date="2019" name="BMC Genomics">
        <title>A new reference genome for Sorghum bicolor reveals high levels of sequence similarity between sweet and grain genotypes: implications for the genetics of sugar metabolism.</title>
        <authorList>
            <person name="Cooper E.A."/>
            <person name="Brenton Z.W."/>
            <person name="Flinn B.S."/>
            <person name="Jenkins J."/>
            <person name="Shu S."/>
            <person name="Flowers D."/>
            <person name="Luo F."/>
            <person name="Wang Y."/>
            <person name="Xia P."/>
            <person name="Barry K."/>
            <person name="Daum C."/>
            <person name="Lipzen A."/>
            <person name="Yoshinaga Y."/>
            <person name="Schmutz J."/>
            <person name="Saski C."/>
            <person name="Vermerris W."/>
            <person name="Kresovich S."/>
        </authorList>
    </citation>
    <scope>NUCLEOTIDE SEQUENCE</scope>
</reference>
<evidence type="ECO:0000256" key="1">
    <source>
        <dbReference type="ARBA" id="ARBA00022741"/>
    </source>
</evidence>
<dbReference type="AlphaFoldDB" id="A0A921UKD3"/>
<evidence type="ECO:0008006" key="6">
    <source>
        <dbReference type="Google" id="ProtNLM"/>
    </source>
</evidence>
<dbReference type="Gene3D" id="3.40.50.300">
    <property type="entry name" value="P-loop containing nucleotide triphosphate hydrolases"/>
    <property type="match status" value="1"/>
</dbReference>
<dbReference type="InterPro" id="IPR027417">
    <property type="entry name" value="P-loop_NTPase"/>
</dbReference>
<keyword evidence="2" id="KW-0067">ATP-binding</keyword>
<gene>
    <name evidence="4" type="ORF">BDA96_04G154700</name>
</gene>
<reference evidence="4" key="2">
    <citation type="submission" date="2020-10" db="EMBL/GenBank/DDBJ databases">
        <authorList>
            <person name="Cooper E.A."/>
            <person name="Brenton Z.W."/>
            <person name="Flinn B.S."/>
            <person name="Jenkins J."/>
            <person name="Shu S."/>
            <person name="Flowers D."/>
            <person name="Luo F."/>
            <person name="Wang Y."/>
            <person name="Xia P."/>
            <person name="Barry K."/>
            <person name="Daum C."/>
            <person name="Lipzen A."/>
            <person name="Yoshinaga Y."/>
            <person name="Schmutz J."/>
            <person name="Saski C."/>
            <person name="Vermerris W."/>
            <person name="Kresovich S."/>
        </authorList>
    </citation>
    <scope>NUCLEOTIDE SEQUENCE</scope>
</reference>
<proteinExistence type="predicted"/>
<organism evidence="4 5">
    <name type="scientific">Sorghum bicolor</name>
    <name type="common">Sorghum</name>
    <name type="synonym">Sorghum vulgare</name>
    <dbReference type="NCBI Taxonomy" id="4558"/>
    <lineage>
        <taxon>Eukaryota</taxon>
        <taxon>Viridiplantae</taxon>
        <taxon>Streptophyta</taxon>
        <taxon>Embryophyta</taxon>
        <taxon>Tracheophyta</taxon>
        <taxon>Spermatophyta</taxon>
        <taxon>Magnoliopsida</taxon>
        <taxon>Liliopsida</taxon>
        <taxon>Poales</taxon>
        <taxon>Poaceae</taxon>
        <taxon>PACMAD clade</taxon>
        <taxon>Panicoideae</taxon>
        <taxon>Andropogonodae</taxon>
        <taxon>Andropogoneae</taxon>
        <taxon>Sorghinae</taxon>
        <taxon>Sorghum</taxon>
    </lineage>
</organism>
<name>A0A921UKD3_SORBI</name>
<comment type="caution">
    <text evidence="4">The sequence shown here is derived from an EMBL/GenBank/DDBJ whole genome shotgun (WGS) entry which is preliminary data.</text>
</comment>
<protein>
    <recommendedName>
        <fullName evidence="6">ABC transporter domain-containing protein</fullName>
    </recommendedName>
</protein>
<keyword evidence="1" id="KW-0547">Nucleotide-binding</keyword>
<dbReference type="SUPFAM" id="SSF52540">
    <property type="entry name" value="P-loop containing nucleoside triphosphate hydrolases"/>
    <property type="match status" value="1"/>
</dbReference>
<dbReference type="OMA" id="IGCERIL"/>
<evidence type="ECO:0000313" key="4">
    <source>
        <dbReference type="EMBL" id="KAG0533006.1"/>
    </source>
</evidence>
<dbReference type="PANTHER" id="PTHR24223">
    <property type="entry name" value="ATP-BINDING CASSETTE SUB-FAMILY C"/>
    <property type="match status" value="1"/>
</dbReference>